<feature type="region of interest" description="Disordered" evidence="7">
    <location>
        <begin position="1"/>
        <end position="24"/>
    </location>
</feature>
<evidence type="ECO:0000259" key="9">
    <source>
        <dbReference type="Pfam" id="PF02470"/>
    </source>
</evidence>
<evidence type="ECO:0000256" key="6">
    <source>
        <dbReference type="ARBA" id="ARBA00023136"/>
    </source>
</evidence>
<feature type="domain" description="Mce/MlaD" evidence="9">
    <location>
        <begin position="58"/>
        <end position="149"/>
    </location>
</feature>
<name>A0A7X5ATJ2_9GAMM</name>
<dbReference type="Pfam" id="PF02470">
    <property type="entry name" value="MlaD"/>
    <property type="match status" value="7"/>
</dbReference>
<evidence type="ECO:0000256" key="5">
    <source>
        <dbReference type="ARBA" id="ARBA00022989"/>
    </source>
</evidence>
<accession>A0A7X5ATJ2</accession>
<dbReference type="PANTHER" id="PTHR30462">
    <property type="entry name" value="INTERMEMBRANE TRANSPORT PROTEIN PQIB-RELATED"/>
    <property type="match status" value="1"/>
</dbReference>
<feature type="domain" description="Mce/MlaD" evidence="9">
    <location>
        <begin position="292"/>
        <end position="383"/>
    </location>
</feature>
<protein>
    <submittedName>
        <fullName evidence="10">MCE family protein</fullName>
    </submittedName>
</protein>
<dbReference type="InterPro" id="IPR003399">
    <property type="entry name" value="Mce/MlaD"/>
</dbReference>
<dbReference type="GO" id="GO:0005886">
    <property type="term" value="C:plasma membrane"/>
    <property type="evidence" value="ECO:0007669"/>
    <property type="project" value="UniProtKB-SubCell"/>
</dbReference>
<evidence type="ECO:0000256" key="8">
    <source>
        <dbReference type="SAM" id="Phobius"/>
    </source>
</evidence>
<evidence type="ECO:0000256" key="1">
    <source>
        <dbReference type="ARBA" id="ARBA00004533"/>
    </source>
</evidence>
<keyword evidence="6 8" id="KW-0472">Membrane</keyword>
<dbReference type="RefSeq" id="WP_161446669.1">
    <property type="nucleotide sequence ID" value="NZ_WXWW01000275.1"/>
</dbReference>
<feature type="domain" description="Mce/MlaD" evidence="9">
    <location>
        <begin position="409"/>
        <end position="468"/>
    </location>
</feature>
<reference evidence="10 11" key="1">
    <citation type="submission" date="2017-05" db="EMBL/GenBank/DDBJ databases">
        <title>High clonality and local adaptation shapes Vibrionaceae linages within an endangered oasis.</title>
        <authorList>
            <person name="Vazquez-Rosas-Landa M."/>
        </authorList>
    </citation>
    <scope>NUCLEOTIDE SEQUENCE [LARGE SCALE GENOMIC DNA]</scope>
    <source>
        <strain evidence="10 11">P46_P4S1P180</strain>
    </source>
</reference>
<evidence type="ECO:0000256" key="3">
    <source>
        <dbReference type="ARBA" id="ARBA00022519"/>
    </source>
</evidence>
<feature type="domain" description="Mce/MlaD" evidence="9">
    <location>
        <begin position="759"/>
        <end position="819"/>
    </location>
</feature>
<dbReference type="PANTHER" id="PTHR30462:SF0">
    <property type="entry name" value="INTERMEMBRANE TRANSPORT PROTEIN YEBT"/>
    <property type="match status" value="1"/>
</dbReference>
<keyword evidence="4 8" id="KW-0812">Transmembrane</keyword>
<evidence type="ECO:0000256" key="4">
    <source>
        <dbReference type="ARBA" id="ARBA00022692"/>
    </source>
</evidence>
<feature type="domain" description="Mce/MlaD" evidence="9">
    <location>
        <begin position="649"/>
        <end position="736"/>
    </location>
</feature>
<dbReference type="EMBL" id="WXWW01000275">
    <property type="protein sequence ID" value="NAW67354.1"/>
    <property type="molecule type" value="Genomic_DNA"/>
</dbReference>
<proteinExistence type="predicted"/>
<evidence type="ECO:0000313" key="11">
    <source>
        <dbReference type="Proteomes" id="UP000465712"/>
    </source>
</evidence>
<comment type="subcellular location">
    <subcellularLocation>
        <location evidence="1">Cell inner membrane</location>
    </subcellularLocation>
</comment>
<feature type="compositionally biased region" description="Pro residues" evidence="7">
    <location>
        <begin position="7"/>
        <end position="21"/>
    </location>
</feature>
<evidence type="ECO:0000256" key="7">
    <source>
        <dbReference type="SAM" id="MobiDB-lite"/>
    </source>
</evidence>
<evidence type="ECO:0000313" key="10">
    <source>
        <dbReference type="EMBL" id="NAW67354.1"/>
    </source>
</evidence>
<dbReference type="Proteomes" id="UP000465712">
    <property type="component" value="Unassembled WGS sequence"/>
</dbReference>
<sequence length="887" mass="95838">MTNSKYPPQPPFGTPVGPQQPQPVNVKRDRQISPLWILPVLALGLAAWLVVQAVSEAGQRIIIHFEDAAGLVAGRTMIRYQGLEVGVVRDVKLSDDLQSIYVTADIYPEAVQVLRKGTRFWLVKPKASITGISGLDALVSGNYIALLPGEGEPAQEFNALDSQPSETPAGEGLTIQLQAPDLGSVSIGAQVYYKKIPVGEVYNYTLSNNKKRVLIDVLIQPQYANLVTNKSRFWNVSGVSANLGFNGVDVQFESLSALIAGAIAFDSPDEGLPIQPNHLFRLYPDLNTAGRGIAITVELPDDNNISAGGAPIVYRGLQIGQISDLRLDHQRKRIIAHAAIEPSMSDLLTSGTSLLLEEANLSLQGVSNLGNLIKGNYLTLIPGEGEPARHFQAFTQEQLEEKRPGAAVIHLYADKNVGISRNTQVTHRGMAVGSVKKISLEKEKVRFDIIIKPEFTSLVRSQSRFFVDGGIQADISADGINVSVPPAEQLISHSIAFTSEGSGKMRSQYPLFESRALAKLASSQQSGSTTVQLFADTLPSVNEGSPVLYRNLPVGKVSGYALTRDGVTIKLSIQNKYRYLVTADSVFWDQSGVEIEAGLSGVNIKASPITSLLKGGIAFDNMSGIPNRIGKQFKLFGSLKSAKEFGTLISLTAEHAKGISVGTDIKYQGVTVGKVLSLIPDFKTGLVQINARLFPRFADALTKDKTHFWLVTPKVDLTGVKNLDSILSSYIEVEPGEGNYRQTFALSEQAKARFDGLTIILESVTRASIRSGTPLLFRDIQVGQVSKVTLGDLADRVMIEAHIEPGFRHLVRSDTVFWNTSGLDVSVGLTGASIQAGTVDSLIRGGIALATPEGQPLSAPAQTGTHFLLHEKANPEWKQWRTAIPAE</sequence>
<evidence type="ECO:0000256" key="2">
    <source>
        <dbReference type="ARBA" id="ARBA00022475"/>
    </source>
</evidence>
<organism evidence="10 11">
    <name type="scientific">Photobacterium halotolerans</name>
    <dbReference type="NCBI Taxonomy" id="265726"/>
    <lineage>
        <taxon>Bacteria</taxon>
        <taxon>Pseudomonadati</taxon>
        <taxon>Pseudomonadota</taxon>
        <taxon>Gammaproteobacteria</taxon>
        <taxon>Vibrionales</taxon>
        <taxon>Vibrionaceae</taxon>
        <taxon>Photobacterium</taxon>
    </lineage>
</organism>
<keyword evidence="5 8" id="KW-1133">Transmembrane helix</keyword>
<dbReference type="AlphaFoldDB" id="A0A7X5ATJ2"/>
<comment type="caution">
    <text evidence="10">The sequence shown here is derived from an EMBL/GenBank/DDBJ whole genome shotgun (WGS) entry which is preliminary data.</text>
</comment>
<dbReference type="InterPro" id="IPR051800">
    <property type="entry name" value="PqiA-PqiB_transport"/>
</dbReference>
<keyword evidence="2" id="KW-1003">Cell membrane</keyword>
<feature type="transmembrane region" description="Helical" evidence="8">
    <location>
        <begin position="35"/>
        <end position="54"/>
    </location>
</feature>
<keyword evidence="3" id="KW-0997">Cell inner membrane</keyword>
<gene>
    <name evidence="10" type="ORF">CAG72_19340</name>
</gene>
<feature type="domain" description="Mce/MlaD" evidence="9">
    <location>
        <begin position="172"/>
        <end position="232"/>
    </location>
</feature>
<feature type="domain" description="Mce/MlaD" evidence="9">
    <location>
        <begin position="529"/>
        <end position="586"/>
    </location>
</feature>